<protein>
    <submittedName>
        <fullName evidence="1">Uncharacterized protein</fullName>
    </submittedName>
</protein>
<comment type="caution">
    <text evidence="1">The sequence shown here is derived from an EMBL/GenBank/DDBJ whole genome shotgun (WGS) entry which is preliminary data.</text>
</comment>
<reference evidence="1 2" key="1">
    <citation type="submission" date="2022-04" db="EMBL/GenBank/DDBJ databases">
        <title>Rhizobium coralii sp. nov., isolated from coral Turbinaria peltata.</title>
        <authorList>
            <person name="Sun H."/>
        </authorList>
    </citation>
    <scope>NUCLEOTIDE SEQUENCE [LARGE SCALE GENOMIC DNA]</scope>
    <source>
        <strain evidence="1 2">NTR19</strain>
    </source>
</reference>
<organism evidence="1 2">
    <name type="scientific">Neorhizobium turbinariae</name>
    <dbReference type="NCBI Taxonomy" id="2937795"/>
    <lineage>
        <taxon>Bacteria</taxon>
        <taxon>Pseudomonadati</taxon>
        <taxon>Pseudomonadota</taxon>
        <taxon>Alphaproteobacteria</taxon>
        <taxon>Hyphomicrobiales</taxon>
        <taxon>Rhizobiaceae</taxon>
        <taxon>Rhizobium/Agrobacterium group</taxon>
        <taxon>Neorhizobium</taxon>
    </lineage>
</organism>
<dbReference type="RefSeq" id="WP_248683162.1">
    <property type="nucleotide sequence ID" value="NZ_JALPRY010000012.1"/>
</dbReference>
<evidence type="ECO:0000313" key="1">
    <source>
        <dbReference type="EMBL" id="MCK8780552.1"/>
    </source>
</evidence>
<proteinExistence type="predicted"/>
<dbReference type="EMBL" id="JALPRY010000012">
    <property type="protein sequence ID" value="MCK8780552.1"/>
    <property type="molecule type" value="Genomic_DNA"/>
</dbReference>
<sequence>MRWLNRSVTIIKSDEYEGVVDVWERRKYMAGINGAPCTTETKIAPRLAFQRPDDVHVFGYTADKEDLARFARLQENFPELTVKAPLIEAGVNKAAALGMLYRAGIEPPRTYAMGFPNANCLQTGCAKATSPDYWSLLRLRFPDRFAAMAERSRRIGARLARIKDERIFIDEIPADWPVTNPIAPACDFLCQLAEMDLEKVA</sequence>
<name>A0ABT0IRP5_9HYPH</name>
<accession>A0ABT0IRP5</accession>
<evidence type="ECO:0000313" key="2">
    <source>
        <dbReference type="Proteomes" id="UP001202827"/>
    </source>
</evidence>
<keyword evidence="2" id="KW-1185">Reference proteome</keyword>
<dbReference type="Proteomes" id="UP001202827">
    <property type="component" value="Unassembled WGS sequence"/>
</dbReference>
<gene>
    <name evidence="1" type="ORF">M0654_11200</name>
</gene>